<evidence type="ECO:0000313" key="3">
    <source>
        <dbReference type="Proteomes" id="UP000054821"/>
    </source>
</evidence>
<name>A0A2P4Z6S7_9HYPO</name>
<dbReference type="EMBL" id="JPDN02000103">
    <property type="protein sequence ID" value="PON19998.1"/>
    <property type="molecule type" value="Genomic_DNA"/>
</dbReference>
<gene>
    <name evidence="2" type="ORF">TGAM01_v211137</name>
</gene>
<dbReference type="GeneID" id="29991103"/>
<proteinExistence type="predicted"/>
<keyword evidence="3" id="KW-1185">Reference proteome</keyword>
<protein>
    <submittedName>
        <fullName evidence="2">Uncharacterized protein</fullName>
    </submittedName>
</protein>
<dbReference type="AlphaFoldDB" id="A0A2P4Z6S7"/>
<feature type="compositionally biased region" description="Acidic residues" evidence="1">
    <location>
        <begin position="163"/>
        <end position="181"/>
    </location>
</feature>
<sequence>MLTPSTQHTSFQSFDRLNGLANSTNPAYPTLTASCEPVEPHRNEAIPCNNGFQPGCSTTEALLPPMLTLPLLQNTSRPATRFNTGYPQLEAKKTLQPGIPPSIEALRCNNPASAICDDNDYNENNEIFLTSAYQSMYAHQAPAEPPSTLEDGPGTNGHGAPENLEEREQGEDIIINQEEEYGTTYTNVEFLPKEDSESETGTEIDSLDEQDESGNTHELNDMSGSNLSSKTKSRESLELPPLGSVAARLAAALSSVGLSSRAFRDSEPVFSIFGKQYDRKLGISCHRILGAQEMILAL</sequence>
<organism evidence="2 3">
    <name type="scientific">Trichoderma gamsii</name>
    <dbReference type="NCBI Taxonomy" id="398673"/>
    <lineage>
        <taxon>Eukaryota</taxon>
        <taxon>Fungi</taxon>
        <taxon>Dikarya</taxon>
        <taxon>Ascomycota</taxon>
        <taxon>Pezizomycotina</taxon>
        <taxon>Sordariomycetes</taxon>
        <taxon>Hypocreomycetidae</taxon>
        <taxon>Hypocreales</taxon>
        <taxon>Hypocreaceae</taxon>
        <taxon>Trichoderma</taxon>
    </lineage>
</organism>
<comment type="caution">
    <text evidence="2">The sequence shown here is derived from an EMBL/GenBank/DDBJ whole genome shotgun (WGS) entry which is preliminary data.</text>
</comment>
<reference evidence="2 3" key="1">
    <citation type="journal article" date="2016" name="Genome Announc.">
        <title>Draft Whole-Genome Sequence of Trichoderma gamsii T6085, a Promising Biocontrol Agent of Fusarium Head Blight on Wheat.</title>
        <authorList>
            <person name="Baroncelli R."/>
            <person name="Zapparata A."/>
            <person name="Piaggeschi G."/>
            <person name="Sarrocco S."/>
            <person name="Vannacci G."/>
        </authorList>
    </citation>
    <scope>NUCLEOTIDE SEQUENCE [LARGE SCALE GENOMIC DNA]</scope>
    <source>
        <strain evidence="2 3">T6085</strain>
    </source>
</reference>
<feature type="compositionally biased region" description="Acidic residues" evidence="1">
    <location>
        <begin position="196"/>
        <end position="212"/>
    </location>
</feature>
<evidence type="ECO:0000256" key="1">
    <source>
        <dbReference type="SAM" id="MobiDB-lite"/>
    </source>
</evidence>
<evidence type="ECO:0000313" key="2">
    <source>
        <dbReference type="EMBL" id="PON19998.1"/>
    </source>
</evidence>
<accession>A0A2P4Z6S7</accession>
<feature type="region of interest" description="Disordered" evidence="1">
    <location>
        <begin position="139"/>
        <end position="236"/>
    </location>
</feature>
<dbReference type="Proteomes" id="UP000054821">
    <property type="component" value="Unassembled WGS sequence"/>
</dbReference>
<dbReference type="RefSeq" id="XP_018655770.1">
    <property type="nucleotide sequence ID" value="XM_018811020.1"/>
</dbReference>